<protein>
    <submittedName>
        <fullName evidence="2">Uncharacterized protein</fullName>
    </submittedName>
</protein>
<sequence>MKRFAASHHPAHGSTPAATTIFQSLSLPLSHQPPPPPLESASHPHLLVAAPLPISSPSQQRRRSVVCVKSAVTVSKLAAVSTAVSGSLPFRLRWPLSPPSMSS</sequence>
<comment type="caution">
    <text evidence="2">The sequence shown here is derived from an EMBL/GenBank/DDBJ whole genome shotgun (WGS) entry which is preliminary data.</text>
</comment>
<name>A0ABU6RW30_9FABA</name>
<evidence type="ECO:0000313" key="3">
    <source>
        <dbReference type="Proteomes" id="UP001341840"/>
    </source>
</evidence>
<organism evidence="2 3">
    <name type="scientific">Stylosanthes scabra</name>
    <dbReference type="NCBI Taxonomy" id="79078"/>
    <lineage>
        <taxon>Eukaryota</taxon>
        <taxon>Viridiplantae</taxon>
        <taxon>Streptophyta</taxon>
        <taxon>Embryophyta</taxon>
        <taxon>Tracheophyta</taxon>
        <taxon>Spermatophyta</taxon>
        <taxon>Magnoliopsida</taxon>
        <taxon>eudicotyledons</taxon>
        <taxon>Gunneridae</taxon>
        <taxon>Pentapetalae</taxon>
        <taxon>rosids</taxon>
        <taxon>fabids</taxon>
        <taxon>Fabales</taxon>
        <taxon>Fabaceae</taxon>
        <taxon>Papilionoideae</taxon>
        <taxon>50 kb inversion clade</taxon>
        <taxon>dalbergioids sensu lato</taxon>
        <taxon>Dalbergieae</taxon>
        <taxon>Pterocarpus clade</taxon>
        <taxon>Stylosanthes</taxon>
    </lineage>
</organism>
<dbReference type="EMBL" id="JASCZI010032328">
    <property type="protein sequence ID" value="MED6128139.1"/>
    <property type="molecule type" value="Genomic_DNA"/>
</dbReference>
<gene>
    <name evidence="2" type="ORF">PIB30_094796</name>
</gene>
<proteinExistence type="predicted"/>
<dbReference type="Proteomes" id="UP001341840">
    <property type="component" value="Unassembled WGS sequence"/>
</dbReference>
<reference evidence="2 3" key="1">
    <citation type="journal article" date="2023" name="Plants (Basel)">
        <title>Bridging the Gap: Combining Genomics and Transcriptomics Approaches to Understand Stylosanthes scabra, an Orphan Legume from the Brazilian Caatinga.</title>
        <authorList>
            <person name="Ferreira-Neto J.R.C."/>
            <person name="da Silva M.D."/>
            <person name="Binneck E."/>
            <person name="de Melo N.F."/>
            <person name="da Silva R.H."/>
            <person name="de Melo A.L.T.M."/>
            <person name="Pandolfi V."/>
            <person name="Bustamante F.O."/>
            <person name="Brasileiro-Vidal A.C."/>
            <person name="Benko-Iseppon A.M."/>
        </authorList>
    </citation>
    <scope>NUCLEOTIDE SEQUENCE [LARGE SCALE GENOMIC DNA]</scope>
    <source>
        <tissue evidence="2">Leaves</tissue>
    </source>
</reference>
<feature type="region of interest" description="Disordered" evidence="1">
    <location>
        <begin position="22"/>
        <end position="43"/>
    </location>
</feature>
<keyword evidence="3" id="KW-1185">Reference proteome</keyword>
<evidence type="ECO:0000256" key="1">
    <source>
        <dbReference type="SAM" id="MobiDB-lite"/>
    </source>
</evidence>
<evidence type="ECO:0000313" key="2">
    <source>
        <dbReference type="EMBL" id="MED6128139.1"/>
    </source>
</evidence>
<accession>A0ABU6RW30</accession>